<feature type="binding site" evidence="7">
    <location>
        <position position="45"/>
    </location>
    <ligand>
        <name>ATP</name>
        <dbReference type="ChEBI" id="CHEBI:30616"/>
    </ligand>
</feature>
<dbReference type="EC" id="2.7.11.1" evidence="1"/>
<dbReference type="InterPro" id="IPR008271">
    <property type="entry name" value="Ser/Thr_kinase_AS"/>
</dbReference>
<evidence type="ECO:0000256" key="3">
    <source>
        <dbReference type="ARBA" id="ARBA00022679"/>
    </source>
</evidence>
<dbReference type="InterPro" id="IPR011009">
    <property type="entry name" value="Kinase-like_dom_sf"/>
</dbReference>
<dbReference type="GO" id="GO:0004674">
    <property type="term" value="F:protein serine/threonine kinase activity"/>
    <property type="evidence" value="ECO:0007669"/>
    <property type="project" value="UniProtKB-KW"/>
</dbReference>
<protein>
    <recommendedName>
        <fullName evidence="1">non-specific serine/threonine protein kinase</fullName>
        <ecNumber evidence="1">2.7.11.1</ecNumber>
    </recommendedName>
</protein>
<keyword evidence="12" id="KW-1185">Reference proteome</keyword>
<dbReference type="PANTHER" id="PTHR43289:SF6">
    <property type="entry name" value="SERINE_THREONINE-PROTEIN KINASE NEKL-3"/>
    <property type="match status" value="1"/>
</dbReference>
<feature type="transmembrane region" description="Helical" evidence="9">
    <location>
        <begin position="358"/>
        <end position="378"/>
    </location>
</feature>
<evidence type="ECO:0000256" key="1">
    <source>
        <dbReference type="ARBA" id="ARBA00012513"/>
    </source>
</evidence>
<dbReference type="GO" id="GO:0005524">
    <property type="term" value="F:ATP binding"/>
    <property type="evidence" value="ECO:0007669"/>
    <property type="project" value="UniProtKB-UniRule"/>
</dbReference>
<feature type="region of interest" description="Disordered" evidence="8">
    <location>
        <begin position="416"/>
        <end position="450"/>
    </location>
</feature>
<feature type="compositionally biased region" description="Polar residues" evidence="8">
    <location>
        <begin position="383"/>
        <end position="394"/>
    </location>
</feature>
<dbReference type="EMBL" id="JAERRK010000004">
    <property type="protein sequence ID" value="MBL1082259.1"/>
    <property type="molecule type" value="Genomic_DNA"/>
</dbReference>
<evidence type="ECO:0000256" key="8">
    <source>
        <dbReference type="SAM" id="MobiDB-lite"/>
    </source>
</evidence>
<dbReference type="CDD" id="cd14014">
    <property type="entry name" value="STKc_PknB_like"/>
    <property type="match status" value="1"/>
</dbReference>
<dbReference type="SMART" id="SM00220">
    <property type="entry name" value="S_TKc"/>
    <property type="match status" value="1"/>
</dbReference>
<keyword evidence="9" id="KW-0472">Membrane</keyword>
<keyword evidence="3" id="KW-0808">Transferase</keyword>
<sequence length="594" mass="63098">MTGAHEAAGRVIAGRYRLVRQLGSGGMGRVWLAYDQELACEVALKEIALPPGLTDSEVSSRIARARGEARHAARLRDHPHVVTVHDLVEDGGLPWIVMAFVPGAIDLEAVVRENGPLAPPEVARIGLAVLDALREGHRLGVLHRDVKPANILLTCPGPEPGQHTEGGRVLLADYGIALEPSSGEPRLTTTSGIIGTPPYMAPERARGEEPTPASDLFALGSTMYFAVEGTGPFERGSDYATLTALLFEDPTPPQRAAALTPVLLGLLAKDPLQRMDGEEASRRLAPIAAKPRPARQTAPTTWSSQLEHPPAARPTTPQVSVPSTVSVPPPGPAPGPPPASASPGPRPESSSWRSRRKLLPVIIAAAVVLALALGLVVLRGGTRNPSGGTTSPSPRDSAAATAEAHRIASAVALSPEDWGPDFVRNDPYEEDPASEGAIRGNCELSQKPPRAGTLSAISRTVKDDQNGFSGISEVVVYADEDTARKSISDDRDTIHQCTIQHSGKIRWDDVHEAIAPKLSGFDEVVAEEGTLATYEDGSKANLPYTELTGRIGRTTLSAYLVGSTKKEEVRKKSTDSLLLMRRRLSEQSTAASDR</sequence>
<evidence type="ECO:0000256" key="9">
    <source>
        <dbReference type="SAM" id="Phobius"/>
    </source>
</evidence>
<proteinExistence type="predicted"/>
<name>A0A937EHR4_9ACTN</name>
<dbReference type="RefSeq" id="WP_201834032.1">
    <property type="nucleotide sequence ID" value="NZ_JAERRK010000004.1"/>
</dbReference>
<feature type="compositionally biased region" description="Polar residues" evidence="8">
    <location>
        <begin position="297"/>
        <end position="306"/>
    </location>
</feature>
<dbReference type="AlphaFoldDB" id="A0A937EHR4"/>
<feature type="region of interest" description="Disordered" evidence="8">
    <location>
        <begin position="382"/>
        <end position="404"/>
    </location>
</feature>
<evidence type="ECO:0000313" key="12">
    <source>
        <dbReference type="Proteomes" id="UP000661858"/>
    </source>
</evidence>
<dbReference type="PROSITE" id="PS00107">
    <property type="entry name" value="PROTEIN_KINASE_ATP"/>
    <property type="match status" value="1"/>
</dbReference>
<evidence type="ECO:0000256" key="6">
    <source>
        <dbReference type="ARBA" id="ARBA00022840"/>
    </source>
</evidence>
<evidence type="ECO:0000259" key="10">
    <source>
        <dbReference type="PROSITE" id="PS50011"/>
    </source>
</evidence>
<accession>A0A937EHR4</accession>
<dbReference type="PROSITE" id="PS00108">
    <property type="entry name" value="PROTEIN_KINASE_ST"/>
    <property type="match status" value="1"/>
</dbReference>
<organism evidence="11 12">
    <name type="scientific">Streptomyces actinomycinicus</name>
    <dbReference type="NCBI Taxonomy" id="1695166"/>
    <lineage>
        <taxon>Bacteria</taxon>
        <taxon>Bacillati</taxon>
        <taxon>Actinomycetota</taxon>
        <taxon>Actinomycetes</taxon>
        <taxon>Kitasatosporales</taxon>
        <taxon>Streptomycetaceae</taxon>
        <taxon>Streptomyces</taxon>
    </lineage>
</organism>
<evidence type="ECO:0000313" key="11">
    <source>
        <dbReference type="EMBL" id="MBL1082259.1"/>
    </source>
</evidence>
<feature type="compositionally biased region" description="Low complexity" evidence="8">
    <location>
        <begin position="314"/>
        <end position="326"/>
    </location>
</feature>
<reference evidence="11" key="1">
    <citation type="submission" date="2021-01" db="EMBL/GenBank/DDBJ databases">
        <title>WGS of actinomycetes isolated from Thailand.</title>
        <authorList>
            <person name="Thawai C."/>
        </authorList>
    </citation>
    <scope>NUCLEOTIDE SEQUENCE</scope>
    <source>
        <strain evidence="11">RCU-197</strain>
    </source>
</reference>
<dbReference type="PANTHER" id="PTHR43289">
    <property type="entry name" value="MITOGEN-ACTIVATED PROTEIN KINASE KINASE KINASE 20-RELATED"/>
    <property type="match status" value="1"/>
</dbReference>
<dbReference type="Proteomes" id="UP000661858">
    <property type="component" value="Unassembled WGS sequence"/>
</dbReference>
<dbReference type="Pfam" id="PF00069">
    <property type="entry name" value="Pkinase"/>
    <property type="match status" value="1"/>
</dbReference>
<gene>
    <name evidence="11" type="ORF">JK359_09725</name>
</gene>
<keyword evidence="5 11" id="KW-0418">Kinase</keyword>
<evidence type="ECO:0000256" key="5">
    <source>
        <dbReference type="ARBA" id="ARBA00022777"/>
    </source>
</evidence>
<evidence type="ECO:0000256" key="4">
    <source>
        <dbReference type="ARBA" id="ARBA00022741"/>
    </source>
</evidence>
<comment type="caution">
    <text evidence="11">The sequence shown here is derived from an EMBL/GenBank/DDBJ whole genome shotgun (WGS) entry which is preliminary data.</text>
</comment>
<dbReference type="SUPFAM" id="SSF56112">
    <property type="entry name" value="Protein kinase-like (PK-like)"/>
    <property type="match status" value="1"/>
</dbReference>
<evidence type="ECO:0000256" key="2">
    <source>
        <dbReference type="ARBA" id="ARBA00022527"/>
    </source>
</evidence>
<keyword evidence="6 7" id="KW-0067">ATP-binding</keyword>
<keyword evidence="2 11" id="KW-0723">Serine/threonine-protein kinase</keyword>
<dbReference type="Gene3D" id="3.30.200.20">
    <property type="entry name" value="Phosphorylase Kinase, domain 1"/>
    <property type="match status" value="1"/>
</dbReference>
<feature type="region of interest" description="Disordered" evidence="8">
    <location>
        <begin position="277"/>
        <end position="352"/>
    </location>
</feature>
<feature type="compositionally biased region" description="Pro residues" evidence="8">
    <location>
        <begin position="327"/>
        <end position="346"/>
    </location>
</feature>
<evidence type="ECO:0000256" key="7">
    <source>
        <dbReference type="PROSITE-ProRule" id="PRU10141"/>
    </source>
</evidence>
<dbReference type="InterPro" id="IPR000719">
    <property type="entry name" value="Prot_kinase_dom"/>
</dbReference>
<keyword evidence="9" id="KW-1133">Transmembrane helix</keyword>
<dbReference type="InterPro" id="IPR017441">
    <property type="entry name" value="Protein_kinase_ATP_BS"/>
</dbReference>
<dbReference type="Gene3D" id="1.10.510.10">
    <property type="entry name" value="Transferase(Phosphotransferase) domain 1"/>
    <property type="match status" value="1"/>
</dbReference>
<feature type="domain" description="Protein kinase" evidence="10">
    <location>
        <begin position="16"/>
        <end position="288"/>
    </location>
</feature>
<keyword evidence="9" id="KW-0812">Transmembrane</keyword>
<keyword evidence="4 7" id="KW-0547">Nucleotide-binding</keyword>
<dbReference type="PROSITE" id="PS50011">
    <property type="entry name" value="PROTEIN_KINASE_DOM"/>
    <property type="match status" value="1"/>
</dbReference>